<evidence type="ECO:0000313" key="3">
    <source>
        <dbReference type="Proteomes" id="UP000024404"/>
    </source>
</evidence>
<organism evidence="2 3">
    <name type="scientific">Onchocerca volvulus</name>
    <dbReference type="NCBI Taxonomy" id="6282"/>
    <lineage>
        <taxon>Eukaryota</taxon>
        <taxon>Metazoa</taxon>
        <taxon>Ecdysozoa</taxon>
        <taxon>Nematoda</taxon>
        <taxon>Chromadorea</taxon>
        <taxon>Rhabditida</taxon>
        <taxon>Spirurina</taxon>
        <taxon>Spiruromorpha</taxon>
        <taxon>Filarioidea</taxon>
        <taxon>Onchocercidae</taxon>
        <taxon>Onchocerca</taxon>
    </lineage>
</organism>
<dbReference type="AlphaFoldDB" id="A0A8R1XZV2"/>
<sequence>MISSEFSAPFLTSTLSIILQLCGWMDIRHTCCCGAEATFRITNVCIISSKLKNGRNEFTNINATICQFGCLGTSTALLPFSKRKSTQEEGHLNIHKRWSVTINIQKLD</sequence>
<reference evidence="2" key="2">
    <citation type="submission" date="2022-06" db="UniProtKB">
        <authorList>
            <consortium name="EnsemblMetazoa"/>
        </authorList>
    </citation>
    <scope>IDENTIFICATION</scope>
</reference>
<feature type="signal peptide" evidence="1">
    <location>
        <begin position="1"/>
        <end position="24"/>
    </location>
</feature>
<reference evidence="3" key="1">
    <citation type="submission" date="2013-10" db="EMBL/GenBank/DDBJ databases">
        <title>Genome sequencing of Onchocerca volvulus.</title>
        <authorList>
            <person name="Cotton J."/>
            <person name="Tsai J."/>
            <person name="Stanley E."/>
            <person name="Tracey A."/>
            <person name="Holroyd N."/>
            <person name="Lustigman S."/>
            <person name="Berriman M."/>
        </authorList>
    </citation>
    <scope>NUCLEOTIDE SEQUENCE</scope>
</reference>
<evidence type="ECO:0008006" key="4">
    <source>
        <dbReference type="Google" id="ProtNLM"/>
    </source>
</evidence>
<proteinExistence type="predicted"/>
<dbReference type="EMBL" id="CMVM020000152">
    <property type="status" value="NOT_ANNOTATED_CDS"/>
    <property type="molecule type" value="Genomic_DNA"/>
</dbReference>
<keyword evidence="3" id="KW-1185">Reference proteome</keyword>
<accession>A0A8R1XZV2</accession>
<feature type="chain" id="PRO_5035790395" description="Secreted protein" evidence="1">
    <location>
        <begin position="25"/>
        <end position="108"/>
    </location>
</feature>
<protein>
    <recommendedName>
        <fullName evidence="4">Secreted protein</fullName>
    </recommendedName>
</protein>
<name>A0A8R1XZV2_ONCVO</name>
<keyword evidence="1" id="KW-0732">Signal</keyword>
<dbReference type="EnsemblMetazoa" id="OVOC5264.1">
    <property type="protein sequence ID" value="OVOC5264.1"/>
    <property type="gene ID" value="WBGene00242073"/>
</dbReference>
<evidence type="ECO:0000313" key="2">
    <source>
        <dbReference type="EnsemblMetazoa" id="OVOC5264.1"/>
    </source>
</evidence>
<dbReference type="Proteomes" id="UP000024404">
    <property type="component" value="Unassembled WGS sequence"/>
</dbReference>
<evidence type="ECO:0000256" key="1">
    <source>
        <dbReference type="SAM" id="SignalP"/>
    </source>
</evidence>